<dbReference type="Proteomes" id="UP000193963">
    <property type="component" value="Unassembled WGS sequence"/>
</dbReference>
<feature type="domain" description="N-acetyltransferase" evidence="1">
    <location>
        <begin position="141"/>
        <end position="289"/>
    </location>
</feature>
<dbReference type="Pfam" id="PF00583">
    <property type="entry name" value="Acetyltransf_1"/>
    <property type="match status" value="1"/>
</dbReference>
<sequence length="292" mass="30677">MAASETLRRAGPEDAAALEAFLARYPETSMFLRSNLAAHGVGPGDHPHATEFLIFPAEGPLRAVFGRTSGGYTLVQCPGLEPEAFASAARAWAGQGFRALTGEAEMAARLLSALGLAGAVAHDNVEPLYRLALRDLPAGDEVIRPAQPGDEALLTDWFATYEAEIGTAHADAVQARADALSRARAAIAGFPMRLMLDNGQPVAMAAINARVGDVVQVGGVFVPPEARNQGLGRRVTRALLQEEAQADTRLAVLFANNAAAARAYEALGFVRVGDYRVALADRLLTIPGEGPA</sequence>
<evidence type="ECO:0000313" key="3">
    <source>
        <dbReference type="Proteomes" id="UP000193963"/>
    </source>
</evidence>
<dbReference type="PROSITE" id="PS51186">
    <property type="entry name" value="GNAT"/>
    <property type="match status" value="1"/>
</dbReference>
<keyword evidence="3" id="KW-1185">Reference proteome</keyword>
<keyword evidence="2" id="KW-0808">Transferase</keyword>
<dbReference type="InterPro" id="IPR000182">
    <property type="entry name" value="GNAT_dom"/>
</dbReference>
<dbReference type="InterPro" id="IPR016181">
    <property type="entry name" value="Acyl_CoA_acyltransferase"/>
</dbReference>
<accession>A0A1X6YD86</accession>
<organism evidence="2 3">
    <name type="scientific">Pseudooceanicola marinus</name>
    <dbReference type="NCBI Taxonomy" id="396013"/>
    <lineage>
        <taxon>Bacteria</taxon>
        <taxon>Pseudomonadati</taxon>
        <taxon>Pseudomonadota</taxon>
        <taxon>Alphaproteobacteria</taxon>
        <taxon>Rhodobacterales</taxon>
        <taxon>Paracoccaceae</taxon>
        <taxon>Pseudooceanicola</taxon>
    </lineage>
</organism>
<evidence type="ECO:0000259" key="1">
    <source>
        <dbReference type="PROSITE" id="PS51186"/>
    </source>
</evidence>
<gene>
    <name evidence="2" type="ORF">PSM7751_00535</name>
</gene>
<dbReference type="Gene3D" id="3.40.630.30">
    <property type="match status" value="1"/>
</dbReference>
<dbReference type="SUPFAM" id="SSF55729">
    <property type="entry name" value="Acyl-CoA N-acyltransferases (Nat)"/>
    <property type="match status" value="1"/>
</dbReference>
<dbReference type="OrthoDB" id="7365268at2"/>
<dbReference type="AlphaFoldDB" id="A0A1X6YD86"/>
<reference evidence="2 3" key="1">
    <citation type="submission" date="2017-03" db="EMBL/GenBank/DDBJ databases">
        <authorList>
            <person name="Afonso C.L."/>
            <person name="Miller P.J."/>
            <person name="Scott M.A."/>
            <person name="Spackman E."/>
            <person name="Goraichik I."/>
            <person name="Dimitrov K.M."/>
            <person name="Suarez D.L."/>
            <person name="Swayne D.E."/>
        </authorList>
    </citation>
    <scope>NUCLEOTIDE SEQUENCE [LARGE SCALE GENOMIC DNA]</scope>
    <source>
        <strain evidence="2 3">CECT 7751</strain>
    </source>
</reference>
<dbReference type="RefSeq" id="WP_085886428.1">
    <property type="nucleotide sequence ID" value="NZ_FWFN01000001.1"/>
</dbReference>
<proteinExistence type="predicted"/>
<name>A0A1X6YD86_9RHOB</name>
<evidence type="ECO:0000313" key="2">
    <source>
        <dbReference type="EMBL" id="SLN17213.1"/>
    </source>
</evidence>
<protein>
    <submittedName>
        <fullName evidence="2">Acetyltransferase (GNAT) family protein</fullName>
    </submittedName>
</protein>
<dbReference type="EMBL" id="FWFN01000001">
    <property type="protein sequence ID" value="SLN17213.1"/>
    <property type="molecule type" value="Genomic_DNA"/>
</dbReference>
<dbReference type="GO" id="GO:0016747">
    <property type="term" value="F:acyltransferase activity, transferring groups other than amino-acyl groups"/>
    <property type="evidence" value="ECO:0007669"/>
    <property type="project" value="InterPro"/>
</dbReference>